<organism evidence="1">
    <name type="scientific">marine sediment metagenome</name>
    <dbReference type="NCBI Taxonomy" id="412755"/>
    <lineage>
        <taxon>unclassified sequences</taxon>
        <taxon>metagenomes</taxon>
        <taxon>ecological metagenomes</taxon>
    </lineage>
</organism>
<accession>A0A0F8WL55</accession>
<gene>
    <name evidence="1" type="ORF">LCGC14_3140020</name>
</gene>
<reference evidence="1" key="1">
    <citation type="journal article" date="2015" name="Nature">
        <title>Complex archaea that bridge the gap between prokaryotes and eukaryotes.</title>
        <authorList>
            <person name="Spang A."/>
            <person name="Saw J.H."/>
            <person name="Jorgensen S.L."/>
            <person name="Zaremba-Niedzwiedzka K."/>
            <person name="Martijn J."/>
            <person name="Lind A.E."/>
            <person name="van Eijk R."/>
            <person name="Schleper C."/>
            <person name="Guy L."/>
            <person name="Ettema T.J."/>
        </authorList>
    </citation>
    <scope>NUCLEOTIDE SEQUENCE</scope>
</reference>
<comment type="caution">
    <text evidence="1">The sequence shown here is derived from an EMBL/GenBank/DDBJ whole genome shotgun (WGS) entry which is preliminary data.</text>
</comment>
<evidence type="ECO:0000313" key="1">
    <source>
        <dbReference type="EMBL" id="KKK48945.1"/>
    </source>
</evidence>
<name>A0A0F8WL55_9ZZZZ</name>
<protein>
    <submittedName>
        <fullName evidence="1">Uncharacterized protein</fullName>
    </submittedName>
</protein>
<feature type="non-terminal residue" evidence="1">
    <location>
        <position position="1"/>
    </location>
</feature>
<dbReference type="AlphaFoldDB" id="A0A0F8WL55"/>
<dbReference type="EMBL" id="LAZR01068808">
    <property type="protein sequence ID" value="KKK48945.1"/>
    <property type="molecule type" value="Genomic_DNA"/>
</dbReference>
<proteinExistence type="predicted"/>
<sequence length="70" mass="7963">QEWIRLQELDGQRRRIRGPVQIPLDLVNGKEADPLLALQLIGGNVLVELLRYTVEGDAVVRLHDELLLEP</sequence>